<dbReference type="PANTHER" id="PTHR15162">
    <property type="entry name" value="ASPARTOACYLASE"/>
    <property type="match status" value="1"/>
</dbReference>
<proteinExistence type="predicted"/>
<evidence type="ECO:0000313" key="6">
    <source>
        <dbReference type="EMBL" id="KAL3775278.1"/>
    </source>
</evidence>
<keyword evidence="3" id="KW-0378">Hydrolase</keyword>
<accession>A0ABD3NH60</accession>
<comment type="caution">
    <text evidence="6">The sequence shown here is derived from an EMBL/GenBank/DDBJ whole genome shotgun (WGS) entry which is preliminary data.</text>
</comment>
<evidence type="ECO:0000256" key="2">
    <source>
        <dbReference type="ARBA" id="ARBA00022723"/>
    </source>
</evidence>
<evidence type="ECO:0000256" key="1">
    <source>
        <dbReference type="ARBA" id="ARBA00001947"/>
    </source>
</evidence>
<comment type="cofactor">
    <cofactor evidence="1">
        <name>Zn(2+)</name>
        <dbReference type="ChEBI" id="CHEBI:29105"/>
    </cofactor>
</comment>
<evidence type="ECO:0000313" key="7">
    <source>
        <dbReference type="Proteomes" id="UP001530400"/>
    </source>
</evidence>
<organism evidence="6 7">
    <name type="scientific">Cyclotella atomus</name>
    <dbReference type="NCBI Taxonomy" id="382360"/>
    <lineage>
        <taxon>Eukaryota</taxon>
        <taxon>Sar</taxon>
        <taxon>Stramenopiles</taxon>
        <taxon>Ochrophyta</taxon>
        <taxon>Bacillariophyta</taxon>
        <taxon>Coscinodiscophyceae</taxon>
        <taxon>Thalassiosirophycidae</taxon>
        <taxon>Stephanodiscales</taxon>
        <taxon>Stephanodiscaceae</taxon>
        <taxon>Cyclotella</taxon>
    </lineage>
</organism>
<gene>
    <name evidence="6" type="ORF">ACHAWO_013084</name>
</gene>
<dbReference type="GO" id="GO:0046872">
    <property type="term" value="F:metal ion binding"/>
    <property type="evidence" value="ECO:0007669"/>
    <property type="project" value="UniProtKB-KW"/>
</dbReference>
<dbReference type="GO" id="GO:0016787">
    <property type="term" value="F:hydrolase activity"/>
    <property type="evidence" value="ECO:0007669"/>
    <property type="project" value="UniProtKB-KW"/>
</dbReference>
<dbReference type="EMBL" id="JALLPJ020001160">
    <property type="protein sequence ID" value="KAL3775278.1"/>
    <property type="molecule type" value="Genomic_DNA"/>
</dbReference>
<keyword evidence="4" id="KW-0862">Zinc</keyword>
<dbReference type="Pfam" id="PF24827">
    <property type="entry name" value="AstE_AspA_cat"/>
    <property type="match status" value="1"/>
</dbReference>
<dbReference type="Proteomes" id="UP001530400">
    <property type="component" value="Unassembled WGS sequence"/>
</dbReference>
<name>A0ABD3NH60_9STRA</name>
<dbReference type="SUPFAM" id="SSF53187">
    <property type="entry name" value="Zn-dependent exopeptidases"/>
    <property type="match status" value="1"/>
</dbReference>
<dbReference type="InterPro" id="IPR050178">
    <property type="entry name" value="AspA/AstE_fam"/>
</dbReference>
<dbReference type="AlphaFoldDB" id="A0ABD3NH60"/>
<reference evidence="6 7" key="1">
    <citation type="submission" date="2024-10" db="EMBL/GenBank/DDBJ databases">
        <title>Updated reference genomes for cyclostephanoid diatoms.</title>
        <authorList>
            <person name="Roberts W.R."/>
            <person name="Alverson A.J."/>
        </authorList>
    </citation>
    <scope>NUCLEOTIDE SEQUENCE [LARGE SCALE GENOMIC DNA]</scope>
    <source>
        <strain evidence="6 7">AJA010-31</strain>
    </source>
</reference>
<protein>
    <recommendedName>
        <fullName evidence="5">Succinylglutamate desuccinylase/Aspartoacylase catalytic domain-containing protein</fullName>
    </recommendedName>
</protein>
<evidence type="ECO:0000256" key="4">
    <source>
        <dbReference type="ARBA" id="ARBA00022833"/>
    </source>
</evidence>
<dbReference type="InterPro" id="IPR055438">
    <property type="entry name" value="AstE_AspA_cat"/>
</dbReference>
<evidence type="ECO:0000259" key="5">
    <source>
        <dbReference type="Pfam" id="PF24827"/>
    </source>
</evidence>
<dbReference type="Gene3D" id="3.40.630.10">
    <property type="entry name" value="Zn peptidases"/>
    <property type="match status" value="1"/>
</dbReference>
<sequence length="503" mass="55796">MSAIPKHRASMNKVDFSGLTNELTSRIAHDLNLDKYVSKNSRAPDGLSISIAKMTPEETRHVLEDFVEHHPDAERQVARLVLQHLGINKSVFLSPQVSSITNDSAGQIMASPTSSFVDLNESIPLKHSDDDIMPNLSPVSWLSEDSWSSMSYNDKLGFMEHLTNGKFRSEHIYEAQTRSIFYPTAEMFKHSTIAFGKGIDRVVLGNGPRRVLIIVGIHGNEPCGVEAVKLMLQRKALFTGDSSVKAKDLYENDNWKLPIEALFSSLTIEVIIGNPKALEQNTRFLKKNPNRLFDIHMICNDAAAEDEGYTYELQRAKLISESIRCADFVLDIHSTSADVGSFALPSSMDLSEQLAECLPVKYVIESLAHMTLDGGTTVDCAKLHFVPAICVECGQHCHVDIVARAAAVISAFLTMQTSERDSLACCNKHDKPLAMRCEYAERVQSGFEWLNQFPEFSFVPESTPVFRTDERGDVLAPEGGAFIVMPTSHPVDGEEALFWASAK</sequence>
<keyword evidence="2" id="KW-0479">Metal-binding</keyword>
<keyword evidence="7" id="KW-1185">Reference proteome</keyword>
<feature type="domain" description="Succinylglutamate desuccinylase/Aspartoacylase catalytic" evidence="5">
    <location>
        <begin position="265"/>
        <end position="395"/>
    </location>
</feature>
<dbReference type="PANTHER" id="PTHR15162:SF7">
    <property type="entry name" value="SUCCINYLGLUTAMATE DESUCCINYLASE"/>
    <property type="match status" value="1"/>
</dbReference>
<evidence type="ECO:0000256" key="3">
    <source>
        <dbReference type="ARBA" id="ARBA00022801"/>
    </source>
</evidence>